<protein>
    <submittedName>
        <fullName evidence="1">Uncharacterized protein</fullName>
    </submittedName>
</protein>
<accession>A0A085NBS3</accession>
<sequence length="84" mass="9469">MLKMLESGTTSYRGPTGMPADGKVFDLKLIPEFDGSSQPVAEWLEKAELQRLEFKVAFRSDMMHLLLTEIAPSSKINDVIARKR</sequence>
<dbReference type="EMBL" id="KL367519">
    <property type="protein sequence ID" value="KFD66919.1"/>
    <property type="molecule type" value="Genomic_DNA"/>
</dbReference>
<name>A0A085NBS3_9BILA</name>
<evidence type="ECO:0000313" key="1">
    <source>
        <dbReference type="EMBL" id="KFD66919.1"/>
    </source>
</evidence>
<dbReference type="AlphaFoldDB" id="A0A085NBS3"/>
<gene>
    <name evidence="1" type="ORF">M514_20785</name>
</gene>
<dbReference type="Proteomes" id="UP000030758">
    <property type="component" value="Unassembled WGS sequence"/>
</dbReference>
<organism evidence="1">
    <name type="scientific">Trichuris suis</name>
    <name type="common">pig whipworm</name>
    <dbReference type="NCBI Taxonomy" id="68888"/>
    <lineage>
        <taxon>Eukaryota</taxon>
        <taxon>Metazoa</taxon>
        <taxon>Ecdysozoa</taxon>
        <taxon>Nematoda</taxon>
        <taxon>Enoplea</taxon>
        <taxon>Dorylaimia</taxon>
        <taxon>Trichinellida</taxon>
        <taxon>Trichuridae</taxon>
        <taxon>Trichuris</taxon>
    </lineage>
</organism>
<proteinExistence type="predicted"/>
<reference evidence="1" key="1">
    <citation type="journal article" date="2014" name="Nat. Genet.">
        <title>Genome and transcriptome of the porcine whipworm Trichuris suis.</title>
        <authorList>
            <person name="Jex A.R."/>
            <person name="Nejsum P."/>
            <person name="Schwarz E.M."/>
            <person name="Hu L."/>
            <person name="Young N.D."/>
            <person name="Hall R.S."/>
            <person name="Korhonen P.K."/>
            <person name="Liao S."/>
            <person name="Thamsborg S."/>
            <person name="Xia J."/>
            <person name="Xu P."/>
            <person name="Wang S."/>
            <person name="Scheerlinck J.P."/>
            <person name="Hofmann A."/>
            <person name="Sternberg P.W."/>
            <person name="Wang J."/>
            <person name="Gasser R.B."/>
        </authorList>
    </citation>
    <scope>NUCLEOTIDE SEQUENCE [LARGE SCALE GENOMIC DNA]</scope>
    <source>
        <strain evidence="1">DCEP-RM93F</strain>
    </source>
</reference>